<feature type="compositionally biased region" description="Basic and acidic residues" evidence="1">
    <location>
        <begin position="1"/>
        <end position="14"/>
    </location>
</feature>
<accession>A0A482XDR8</accession>
<sequence length="63" mass="7206">MNEKRDGIIHEEHQQRKKKSGCEEDYDDEEGEGITNVDRASTVHSIQHRQMNITSSGLYDSTA</sequence>
<dbReference type="AlphaFoldDB" id="A0A482XDR8"/>
<feature type="region of interest" description="Disordered" evidence="1">
    <location>
        <begin position="1"/>
        <end position="63"/>
    </location>
</feature>
<protein>
    <submittedName>
        <fullName evidence="2">Uncharacterized protein</fullName>
    </submittedName>
</protein>
<name>A0A482XDR8_LAOST</name>
<feature type="compositionally biased region" description="Acidic residues" evidence="1">
    <location>
        <begin position="23"/>
        <end position="32"/>
    </location>
</feature>
<evidence type="ECO:0000256" key="1">
    <source>
        <dbReference type="SAM" id="MobiDB-lite"/>
    </source>
</evidence>
<evidence type="ECO:0000313" key="2">
    <source>
        <dbReference type="EMBL" id="RZF43936.1"/>
    </source>
</evidence>
<dbReference type="Proteomes" id="UP000291343">
    <property type="component" value="Unassembled WGS sequence"/>
</dbReference>
<dbReference type="EMBL" id="QKKF02011937">
    <property type="protein sequence ID" value="RZF43936.1"/>
    <property type="molecule type" value="Genomic_DNA"/>
</dbReference>
<evidence type="ECO:0000313" key="3">
    <source>
        <dbReference type="Proteomes" id="UP000291343"/>
    </source>
</evidence>
<gene>
    <name evidence="2" type="ORF">LSTR_LSTR006744</name>
</gene>
<feature type="compositionally biased region" description="Polar residues" evidence="1">
    <location>
        <begin position="38"/>
        <end position="63"/>
    </location>
</feature>
<organism evidence="2 3">
    <name type="scientific">Laodelphax striatellus</name>
    <name type="common">Small brown planthopper</name>
    <name type="synonym">Delphax striatella</name>
    <dbReference type="NCBI Taxonomy" id="195883"/>
    <lineage>
        <taxon>Eukaryota</taxon>
        <taxon>Metazoa</taxon>
        <taxon>Ecdysozoa</taxon>
        <taxon>Arthropoda</taxon>
        <taxon>Hexapoda</taxon>
        <taxon>Insecta</taxon>
        <taxon>Pterygota</taxon>
        <taxon>Neoptera</taxon>
        <taxon>Paraneoptera</taxon>
        <taxon>Hemiptera</taxon>
        <taxon>Auchenorrhyncha</taxon>
        <taxon>Fulgoroidea</taxon>
        <taxon>Delphacidae</taxon>
        <taxon>Criomorphinae</taxon>
        <taxon>Laodelphax</taxon>
    </lineage>
</organism>
<comment type="caution">
    <text evidence="2">The sequence shown here is derived from an EMBL/GenBank/DDBJ whole genome shotgun (WGS) entry which is preliminary data.</text>
</comment>
<dbReference type="InParanoid" id="A0A482XDR8"/>
<proteinExistence type="predicted"/>
<reference evidence="2 3" key="1">
    <citation type="journal article" date="2017" name="Gigascience">
        <title>Genome sequence of the small brown planthopper, Laodelphax striatellus.</title>
        <authorList>
            <person name="Zhu J."/>
            <person name="Jiang F."/>
            <person name="Wang X."/>
            <person name="Yang P."/>
            <person name="Bao Y."/>
            <person name="Zhao W."/>
            <person name="Wang W."/>
            <person name="Lu H."/>
            <person name="Wang Q."/>
            <person name="Cui N."/>
            <person name="Li J."/>
            <person name="Chen X."/>
            <person name="Luo L."/>
            <person name="Yu J."/>
            <person name="Kang L."/>
            <person name="Cui F."/>
        </authorList>
    </citation>
    <scope>NUCLEOTIDE SEQUENCE [LARGE SCALE GENOMIC DNA]</scope>
    <source>
        <strain evidence="2">Lst14</strain>
    </source>
</reference>
<keyword evidence="3" id="KW-1185">Reference proteome</keyword>